<feature type="transmembrane region" description="Helical" evidence="19">
    <location>
        <begin position="57"/>
        <end position="76"/>
    </location>
</feature>
<dbReference type="InterPro" id="IPR033717">
    <property type="entry name" value="UDPK"/>
</dbReference>
<keyword evidence="4" id="KW-0444">Lipid biosynthesis</keyword>
<dbReference type="InterPro" id="IPR036945">
    <property type="entry name" value="DAGK_sf"/>
</dbReference>
<feature type="active site" description="Proton acceptor" evidence="15">
    <location>
        <position position="70"/>
    </location>
</feature>
<dbReference type="Pfam" id="PF01219">
    <property type="entry name" value="DAGK_prokar"/>
    <property type="match status" value="1"/>
</dbReference>
<feature type="transmembrane region" description="Helical" evidence="19">
    <location>
        <begin position="34"/>
        <end position="51"/>
    </location>
</feature>
<keyword evidence="18" id="KW-0479">Metal-binding</keyword>
<dbReference type="GO" id="GO:0008654">
    <property type="term" value="P:phospholipid biosynthetic process"/>
    <property type="evidence" value="ECO:0007669"/>
    <property type="project" value="UniProtKB-KW"/>
</dbReference>
<keyword evidence="10 19" id="KW-1133">Transmembrane helix</keyword>
<dbReference type="InterPro" id="IPR000829">
    <property type="entry name" value="DAGK"/>
</dbReference>
<accession>A0A1I5KU66</accession>
<keyword evidence="6 19" id="KW-0812">Transmembrane</keyword>
<dbReference type="OrthoDB" id="9789934at2"/>
<evidence type="ECO:0000313" key="20">
    <source>
        <dbReference type="EMBL" id="GEM00505.1"/>
    </source>
</evidence>
<evidence type="ECO:0000256" key="18">
    <source>
        <dbReference type="PIRSR" id="PIRSR600829-4"/>
    </source>
</evidence>
<dbReference type="EMBL" id="FOXC01000001">
    <property type="protein sequence ID" value="SFO88513.1"/>
    <property type="molecule type" value="Genomic_DNA"/>
</dbReference>
<feature type="binding site" evidence="17">
    <location>
        <begin position="86"/>
        <end position="88"/>
    </location>
    <ligand>
        <name>ATP</name>
        <dbReference type="ChEBI" id="CHEBI:30616"/>
    </ligand>
</feature>
<dbReference type="GO" id="GO:0005524">
    <property type="term" value="F:ATP binding"/>
    <property type="evidence" value="ECO:0007669"/>
    <property type="project" value="UniProtKB-KW"/>
</dbReference>
<evidence type="ECO:0000256" key="13">
    <source>
        <dbReference type="ARBA" id="ARBA00023209"/>
    </source>
</evidence>
<dbReference type="PANTHER" id="PTHR34299">
    <property type="entry name" value="DIACYLGLYCEROL KINASE"/>
    <property type="match status" value="1"/>
</dbReference>
<evidence type="ECO:0000256" key="9">
    <source>
        <dbReference type="ARBA" id="ARBA00022840"/>
    </source>
</evidence>
<dbReference type="Proteomes" id="UP000321547">
    <property type="component" value="Unassembled WGS sequence"/>
</dbReference>
<dbReference type="STRING" id="306540.SAMN05421839_10145"/>
<organism evidence="21 22">
    <name type="scientific">Halolactibacillus halophilus</name>
    <dbReference type="NCBI Taxonomy" id="306540"/>
    <lineage>
        <taxon>Bacteria</taxon>
        <taxon>Bacillati</taxon>
        <taxon>Bacillota</taxon>
        <taxon>Bacilli</taxon>
        <taxon>Bacillales</taxon>
        <taxon>Bacillaceae</taxon>
        <taxon>Halolactibacillus</taxon>
    </lineage>
</organism>
<sequence length="126" mass="14006">MASDYQEIKQKTIGLKYAINGLIFAFKNEINMRVHILFTVSVIILGFVFRVSFTEWVLLFLTFGLVLSSEVFNTAVEMLLDYLAPEWHPKVGIIKDLTAGGVLVASGIALVIGSIIFIPKLLALFL</sequence>
<dbReference type="GO" id="GO:0005886">
    <property type="term" value="C:plasma membrane"/>
    <property type="evidence" value="ECO:0007669"/>
    <property type="project" value="UniProtKB-SubCell"/>
</dbReference>
<evidence type="ECO:0000313" key="23">
    <source>
        <dbReference type="Proteomes" id="UP000321547"/>
    </source>
</evidence>
<keyword evidence="11" id="KW-0443">Lipid metabolism</keyword>
<dbReference type="GO" id="GO:0016301">
    <property type="term" value="F:kinase activity"/>
    <property type="evidence" value="ECO:0007669"/>
    <property type="project" value="UniProtKB-KW"/>
</dbReference>
<gene>
    <name evidence="20" type="primary">dgkA</name>
    <name evidence="20" type="ORF">HHA03_00370</name>
    <name evidence="21" type="ORF">SAMN05421839_10145</name>
</gene>
<evidence type="ECO:0000256" key="4">
    <source>
        <dbReference type="ARBA" id="ARBA00022516"/>
    </source>
</evidence>
<dbReference type="Proteomes" id="UP000242243">
    <property type="component" value="Unassembled WGS sequence"/>
</dbReference>
<evidence type="ECO:0000256" key="11">
    <source>
        <dbReference type="ARBA" id="ARBA00023098"/>
    </source>
</evidence>
<feature type="binding site" evidence="17">
    <location>
        <position position="29"/>
    </location>
    <ligand>
        <name>ATP</name>
        <dbReference type="ChEBI" id="CHEBI:30616"/>
    </ligand>
</feature>
<evidence type="ECO:0000256" key="10">
    <source>
        <dbReference type="ARBA" id="ARBA00022989"/>
    </source>
</evidence>
<evidence type="ECO:0000256" key="12">
    <source>
        <dbReference type="ARBA" id="ARBA00023136"/>
    </source>
</evidence>
<feature type="binding site" evidence="18">
    <location>
        <position position="29"/>
    </location>
    <ligand>
        <name>a divalent metal cation</name>
        <dbReference type="ChEBI" id="CHEBI:60240"/>
    </ligand>
</feature>
<dbReference type="CDD" id="cd14265">
    <property type="entry name" value="UDPK_IM_like"/>
    <property type="match status" value="1"/>
</dbReference>
<keyword evidence="9 17" id="KW-0067">ATP-binding</keyword>
<keyword evidence="8 21" id="KW-0418">Kinase</keyword>
<evidence type="ECO:0000256" key="8">
    <source>
        <dbReference type="ARBA" id="ARBA00022777"/>
    </source>
</evidence>
<evidence type="ECO:0000256" key="15">
    <source>
        <dbReference type="PIRSR" id="PIRSR600829-1"/>
    </source>
</evidence>
<comment type="subcellular location">
    <subcellularLocation>
        <location evidence="1">Cell membrane</location>
        <topology evidence="1">Multi-pass membrane protein</topology>
    </subcellularLocation>
</comment>
<name>A0A1I5KU66_9BACI</name>
<keyword evidence="13" id="KW-0594">Phospholipid biosynthesis</keyword>
<evidence type="ECO:0000256" key="16">
    <source>
        <dbReference type="PIRSR" id="PIRSR600829-2"/>
    </source>
</evidence>
<protein>
    <submittedName>
        <fullName evidence="20 21">Diacylglycerol kinase</fullName>
    </submittedName>
</protein>
<feature type="transmembrane region" description="Helical" evidence="19">
    <location>
        <begin position="97"/>
        <end position="118"/>
    </location>
</feature>
<comment type="similarity">
    <text evidence="2">Belongs to the bacterial diacylglycerol kinase family.</text>
</comment>
<evidence type="ECO:0000256" key="2">
    <source>
        <dbReference type="ARBA" id="ARBA00005967"/>
    </source>
</evidence>
<reference evidence="20 23" key="2">
    <citation type="submission" date="2019-07" db="EMBL/GenBank/DDBJ databases">
        <title>Whole genome shotgun sequence of Halolactibacillus halophilus NBRC 100868.</title>
        <authorList>
            <person name="Hosoyama A."/>
            <person name="Uohara A."/>
            <person name="Ohji S."/>
            <person name="Ichikawa N."/>
        </authorList>
    </citation>
    <scope>NUCLEOTIDE SEQUENCE [LARGE SCALE GENOMIC DNA]</scope>
    <source>
        <strain evidence="20 23">NBRC 100868</strain>
    </source>
</reference>
<evidence type="ECO:0000256" key="17">
    <source>
        <dbReference type="PIRSR" id="PIRSR600829-3"/>
    </source>
</evidence>
<evidence type="ECO:0000256" key="7">
    <source>
        <dbReference type="ARBA" id="ARBA00022741"/>
    </source>
</evidence>
<feature type="binding site" evidence="16">
    <location>
        <position position="70"/>
    </location>
    <ligand>
        <name>substrate</name>
    </ligand>
</feature>
<dbReference type="RefSeq" id="WP_089829180.1">
    <property type="nucleotide sequence ID" value="NZ_BJWI01000001.1"/>
</dbReference>
<keyword evidence="18" id="KW-0460">Magnesium</keyword>
<evidence type="ECO:0000256" key="6">
    <source>
        <dbReference type="ARBA" id="ARBA00022692"/>
    </source>
</evidence>
<keyword evidence="7 17" id="KW-0547">Nucleotide-binding</keyword>
<feature type="binding site" evidence="17">
    <location>
        <begin position="95"/>
        <end position="96"/>
    </location>
    <ligand>
        <name>ATP</name>
        <dbReference type="ChEBI" id="CHEBI:30616"/>
    </ligand>
</feature>
<feature type="binding site" evidence="18">
    <location>
        <position position="77"/>
    </location>
    <ligand>
        <name>a divalent metal cation</name>
        <dbReference type="ChEBI" id="CHEBI:60240"/>
    </ligand>
</feature>
<evidence type="ECO:0000256" key="1">
    <source>
        <dbReference type="ARBA" id="ARBA00004651"/>
    </source>
</evidence>
<evidence type="ECO:0000313" key="22">
    <source>
        <dbReference type="Proteomes" id="UP000242243"/>
    </source>
</evidence>
<evidence type="ECO:0000313" key="21">
    <source>
        <dbReference type="EMBL" id="SFO88513.1"/>
    </source>
</evidence>
<dbReference type="AlphaFoldDB" id="A0A1I5KU66"/>
<proteinExistence type="inferred from homology"/>
<keyword evidence="3" id="KW-1003">Cell membrane</keyword>
<keyword evidence="14" id="KW-1208">Phospholipid metabolism</keyword>
<keyword evidence="5" id="KW-0808">Transferase</keyword>
<dbReference type="Gene3D" id="1.10.287.3610">
    <property type="match status" value="1"/>
</dbReference>
<keyword evidence="12 19" id="KW-0472">Membrane</keyword>
<reference evidence="21 22" key="1">
    <citation type="submission" date="2016-10" db="EMBL/GenBank/DDBJ databases">
        <authorList>
            <person name="de Groot N.N."/>
        </authorList>
    </citation>
    <scope>NUCLEOTIDE SEQUENCE [LARGE SCALE GENOMIC DNA]</scope>
    <source>
        <strain evidence="21 22">DSM 17073</strain>
    </source>
</reference>
<evidence type="ECO:0000256" key="14">
    <source>
        <dbReference type="ARBA" id="ARBA00023264"/>
    </source>
</evidence>
<dbReference type="PANTHER" id="PTHR34299:SF1">
    <property type="entry name" value="DIACYLGLYCEROL KINASE"/>
    <property type="match status" value="1"/>
</dbReference>
<comment type="cofactor">
    <cofactor evidence="18">
        <name>Mg(2+)</name>
        <dbReference type="ChEBI" id="CHEBI:18420"/>
    </cofactor>
    <text evidence="18">Mn(2+), Zn(2+), Cd(2+) and Co(2+) support activity to lesser extents.</text>
</comment>
<feature type="binding site" evidence="17">
    <location>
        <position position="17"/>
    </location>
    <ligand>
        <name>ATP</name>
        <dbReference type="ChEBI" id="CHEBI:30616"/>
    </ligand>
</feature>
<dbReference type="EMBL" id="BJWI01000001">
    <property type="protein sequence ID" value="GEM00505.1"/>
    <property type="molecule type" value="Genomic_DNA"/>
</dbReference>
<evidence type="ECO:0000256" key="19">
    <source>
        <dbReference type="SAM" id="Phobius"/>
    </source>
</evidence>
<feature type="binding site" evidence="17">
    <location>
        <position position="77"/>
    </location>
    <ligand>
        <name>ATP</name>
        <dbReference type="ChEBI" id="CHEBI:30616"/>
    </ligand>
</feature>
<evidence type="ECO:0000256" key="5">
    <source>
        <dbReference type="ARBA" id="ARBA00022679"/>
    </source>
</evidence>
<evidence type="ECO:0000256" key="3">
    <source>
        <dbReference type="ARBA" id="ARBA00022475"/>
    </source>
</evidence>
<dbReference type="GO" id="GO:0046872">
    <property type="term" value="F:metal ion binding"/>
    <property type="evidence" value="ECO:0007669"/>
    <property type="project" value="UniProtKB-KW"/>
</dbReference>
<keyword evidence="23" id="KW-1185">Reference proteome</keyword>